<dbReference type="GO" id="GO:0006633">
    <property type="term" value="P:fatty acid biosynthetic process"/>
    <property type="evidence" value="ECO:0007669"/>
    <property type="project" value="InterPro"/>
</dbReference>
<accession>A0A365Y5F7</accession>
<dbReference type="Proteomes" id="UP000253410">
    <property type="component" value="Unassembled WGS sequence"/>
</dbReference>
<comment type="caution">
    <text evidence="4">The sequence shown here is derived from an EMBL/GenBank/DDBJ whole genome shotgun (WGS) entry which is preliminary data.</text>
</comment>
<dbReference type="EMBL" id="QFFJ01000001">
    <property type="protein sequence ID" value="RBL93224.1"/>
    <property type="molecule type" value="Genomic_DNA"/>
</dbReference>
<proteinExistence type="predicted"/>
<evidence type="ECO:0000313" key="5">
    <source>
        <dbReference type="Proteomes" id="UP000253410"/>
    </source>
</evidence>
<dbReference type="InterPro" id="IPR007431">
    <property type="entry name" value="ACP_PD"/>
</dbReference>
<dbReference type="AlphaFoldDB" id="A0A365Y5F7"/>
<evidence type="ECO:0000256" key="1">
    <source>
        <dbReference type="ARBA" id="ARBA00022516"/>
    </source>
</evidence>
<name>A0A365Y5F7_9BACT</name>
<keyword evidence="3" id="KW-0443">Lipid metabolism</keyword>
<dbReference type="GO" id="GO:0008770">
    <property type="term" value="F:[acyl-carrier-protein] phosphodiesterase activity"/>
    <property type="evidence" value="ECO:0007669"/>
    <property type="project" value="InterPro"/>
</dbReference>
<protein>
    <submittedName>
        <fullName evidence="4">DUF479 domain-containing protein</fullName>
    </submittedName>
</protein>
<evidence type="ECO:0000256" key="2">
    <source>
        <dbReference type="ARBA" id="ARBA00022801"/>
    </source>
</evidence>
<sequence length="198" mass="22895">MNYLAHAYLSFHQPELITGNLIADYVKGQHQLEQYSPGIQQGIRIHRAIDAFTDQHPVTSQAKTFFRASCGLYSGVFTDVVYDHFLATDTTRFSEDSLYDFAAEVYDVITGQSDTLPADFLRMFSYMKEFNWLFNYRHNDGIERAFRGLSSRAQHLKSSPAIVFAVFLEHYEALRGCYQAFFPELQAYVENLLQNENR</sequence>
<gene>
    <name evidence="4" type="ORF">DF182_11845</name>
</gene>
<keyword evidence="1" id="KW-0444">Lipid biosynthesis</keyword>
<reference evidence="4 5" key="1">
    <citation type="submission" date="2018-05" db="EMBL/GenBank/DDBJ databases">
        <title>Chitinophaga sp. K3CV102501T nov., isolated from isolated from a monsoon evergreen broad-leaved forest soil.</title>
        <authorList>
            <person name="Lv Y."/>
        </authorList>
    </citation>
    <scope>NUCLEOTIDE SEQUENCE [LARGE SCALE GENOMIC DNA]</scope>
    <source>
        <strain evidence="4 5">GDMCC 1.1325</strain>
    </source>
</reference>
<evidence type="ECO:0000313" key="4">
    <source>
        <dbReference type="EMBL" id="RBL93224.1"/>
    </source>
</evidence>
<dbReference type="RefSeq" id="WP_113615820.1">
    <property type="nucleotide sequence ID" value="NZ_QFFJ01000001.1"/>
</dbReference>
<dbReference type="OrthoDB" id="8442777at2"/>
<dbReference type="Pfam" id="PF04336">
    <property type="entry name" value="ACP_PD"/>
    <property type="match status" value="1"/>
</dbReference>
<keyword evidence="5" id="KW-1185">Reference proteome</keyword>
<evidence type="ECO:0000256" key="3">
    <source>
        <dbReference type="ARBA" id="ARBA00023098"/>
    </source>
</evidence>
<organism evidence="4 5">
    <name type="scientific">Chitinophaga flava</name>
    <dbReference type="NCBI Taxonomy" id="2259036"/>
    <lineage>
        <taxon>Bacteria</taxon>
        <taxon>Pseudomonadati</taxon>
        <taxon>Bacteroidota</taxon>
        <taxon>Chitinophagia</taxon>
        <taxon>Chitinophagales</taxon>
        <taxon>Chitinophagaceae</taxon>
        <taxon>Chitinophaga</taxon>
    </lineage>
</organism>
<dbReference type="PANTHER" id="PTHR38764">
    <property type="entry name" value="ACYL CARRIER PROTEIN PHOSPHODIESTERASE"/>
    <property type="match status" value="1"/>
</dbReference>
<dbReference type="PIRSF" id="PIRSF011489">
    <property type="entry name" value="DUF479"/>
    <property type="match status" value="1"/>
</dbReference>
<keyword evidence="2" id="KW-0378">Hydrolase</keyword>
<dbReference type="PANTHER" id="PTHR38764:SF1">
    <property type="entry name" value="ACYL CARRIER PROTEIN PHOSPHODIESTERASE"/>
    <property type="match status" value="1"/>
</dbReference>